<dbReference type="GO" id="GO:0050839">
    <property type="term" value="F:cell adhesion molecule binding"/>
    <property type="evidence" value="ECO:0007669"/>
    <property type="project" value="TreeGrafter"/>
</dbReference>
<evidence type="ECO:0000256" key="3">
    <source>
        <dbReference type="ARBA" id="ARBA00023136"/>
    </source>
</evidence>
<protein>
    <submittedName>
        <fullName evidence="10">Uncharacterized protein</fullName>
    </submittedName>
</protein>
<dbReference type="OrthoDB" id="6161934at2759"/>
<dbReference type="InterPro" id="IPR051275">
    <property type="entry name" value="Cell_adhesion_signaling"/>
</dbReference>
<keyword evidence="6" id="KW-0393">Immunoglobulin domain</keyword>
<evidence type="ECO:0000256" key="2">
    <source>
        <dbReference type="ARBA" id="ARBA00022737"/>
    </source>
</evidence>
<dbReference type="PROSITE" id="PS50835">
    <property type="entry name" value="IG_LIKE"/>
    <property type="match status" value="1"/>
</dbReference>
<feature type="region of interest" description="Disordered" evidence="7">
    <location>
        <begin position="1"/>
        <end position="20"/>
    </location>
</feature>
<name>A0A8S3TY54_MYTED</name>
<dbReference type="GO" id="GO:0005886">
    <property type="term" value="C:plasma membrane"/>
    <property type="evidence" value="ECO:0007669"/>
    <property type="project" value="TreeGrafter"/>
</dbReference>
<dbReference type="InterPro" id="IPR003961">
    <property type="entry name" value="FN3_dom"/>
</dbReference>
<organism evidence="10 11">
    <name type="scientific">Mytilus edulis</name>
    <name type="common">Blue mussel</name>
    <dbReference type="NCBI Taxonomy" id="6550"/>
    <lineage>
        <taxon>Eukaryota</taxon>
        <taxon>Metazoa</taxon>
        <taxon>Spiralia</taxon>
        <taxon>Lophotrochozoa</taxon>
        <taxon>Mollusca</taxon>
        <taxon>Bivalvia</taxon>
        <taxon>Autobranchia</taxon>
        <taxon>Pteriomorphia</taxon>
        <taxon>Mytilida</taxon>
        <taxon>Mytiloidea</taxon>
        <taxon>Mytilidae</taxon>
        <taxon>Mytilinae</taxon>
        <taxon>Mytilus</taxon>
    </lineage>
</organism>
<dbReference type="Proteomes" id="UP000683360">
    <property type="component" value="Unassembled WGS sequence"/>
</dbReference>
<evidence type="ECO:0000256" key="7">
    <source>
        <dbReference type="SAM" id="MobiDB-lite"/>
    </source>
</evidence>
<dbReference type="GO" id="GO:0098609">
    <property type="term" value="P:cell-cell adhesion"/>
    <property type="evidence" value="ECO:0007669"/>
    <property type="project" value="TreeGrafter"/>
</dbReference>
<evidence type="ECO:0000259" key="9">
    <source>
        <dbReference type="PROSITE" id="PS50853"/>
    </source>
</evidence>
<reference evidence="10" key="1">
    <citation type="submission" date="2021-03" db="EMBL/GenBank/DDBJ databases">
        <authorList>
            <person name="Bekaert M."/>
        </authorList>
    </citation>
    <scope>NUCLEOTIDE SEQUENCE</scope>
</reference>
<evidence type="ECO:0000256" key="4">
    <source>
        <dbReference type="ARBA" id="ARBA00023157"/>
    </source>
</evidence>
<dbReference type="SMART" id="SM00060">
    <property type="entry name" value="FN3"/>
    <property type="match status" value="1"/>
</dbReference>
<dbReference type="SUPFAM" id="SSF48726">
    <property type="entry name" value="Immunoglobulin"/>
    <property type="match status" value="2"/>
</dbReference>
<feature type="domain" description="Fibronectin type-III" evidence="9">
    <location>
        <begin position="515"/>
        <end position="613"/>
    </location>
</feature>
<dbReference type="Pfam" id="PF00041">
    <property type="entry name" value="fn3"/>
    <property type="match status" value="1"/>
</dbReference>
<dbReference type="InterPro" id="IPR036116">
    <property type="entry name" value="FN3_sf"/>
</dbReference>
<accession>A0A8S3TY54</accession>
<dbReference type="PANTHER" id="PTHR11640:SF31">
    <property type="entry name" value="IRREGULAR CHIASM C-ROUGHEST PROTEIN-RELATED"/>
    <property type="match status" value="1"/>
</dbReference>
<evidence type="ECO:0000256" key="1">
    <source>
        <dbReference type="ARBA" id="ARBA00004479"/>
    </source>
</evidence>
<dbReference type="InterPro" id="IPR013783">
    <property type="entry name" value="Ig-like_fold"/>
</dbReference>
<dbReference type="AlphaFoldDB" id="A0A8S3TY54"/>
<dbReference type="InterPro" id="IPR007110">
    <property type="entry name" value="Ig-like_dom"/>
</dbReference>
<dbReference type="EMBL" id="CAJPWZ010002455">
    <property type="protein sequence ID" value="CAG2238576.1"/>
    <property type="molecule type" value="Genomic_DNA"/>
</dbReference>
<dbReference type="InterPro" id="IPR013098">
    <property type="entry name" value="Ig_I-set"/>
</dbReference>
<evidence type="ECO:0000256" key="6">
    <source>
        <dbReference type="ARBA" id="ARBA00023319"/>
    </source>
</evidence>
<keyword evidence="11" id="KW-1185">Reference proteome</keyword>
<sequence length="620" mass="68625">MSCSENDSTNSGSSPSREASFDEYGQFGYALEPEYTEEELHEMEAAESSRNQDILSNPRQFNTDWCSCTKCIVMPLLTECLCCHEFTLFDAGPIDGLTIDAGDYIYSNTCNNITCYYQSAIDERITSFTVTTANGNRLFSQDIIYIISSNVCTPDGNMHCTDTGICWCNPNGLSTRICYNHVSDGEGQLTLGCSTGNQHIETFATIAAGPTEGLTIVTAEYIYPITCNNITCYYESAFNERTTVFLVIMANGNNIFTRNIIQIVSSNVCVLDRTAYCNHTGICWCDPQGLSTLICYNHTSGGEGQLTLQCALENLDKESLATIADGPIKVILTPNETSLLVNVGSDIQNIKCKADCHPDCTLTWISPNGHEESTDILTIKNIQINQTGMYKCNASNEVSHMVSAGVTITIVCSARSDQRYQEEPVDIAVMENEDMNITVFLLAYPKPMIIWSMKSYDTGQDYTVKYNNSFNNVEHISTVNVAKVSTKDYGVYTIVAYNNIGPPYVKSFTVKPQGPPEKPTYILVTCEITSMIVSWRPGSNGGFEQTFKVAWLNTITQRTDYSPEIKDSGQELIQQYIVRSLYPETMYVIHVEATNKHGIVISTKNANCTTGLGMFIVLSC</sequence>
<dbReference type="Pfam" id="PF07679">
    <property type="entry name" value="I-set"/>
    <property type="match status" value="1"/>
</dbReference>
<gene>
    <name evidence="10" type="ORF">MEDL_50973</name>
</gene>
<feature type="compositionally biased region" description="Polar residues" evidence="7">
    <location>
        <begin position="1"/>
        <end position="17"/>
    </location>
</feature>
<dbReference type="InterPro" id="IPR003599">
    <property type="entry name" value="Ig_sub"/>
</dbReference>
<keyword evidence="3" id="KW-0472">Membrane</keyword>
<feature type="domain" description="Ig-like" evidence="8">
    <location>
        <begin position="327"/>
        <end position="409"/>
    </location>
</feature>
<comment type="subcellular location">
    <subcellularLocation>
        <location evidence="1">Membrane</location>
        <topology evidence="1">Single-pass type I membrane protein</topology>
    </subcellularLocation>
</comment>
<dbReference type="CDD" id="cd00063">
    <property type="entry name" value="FN3"/>
    <property type="match status" value="1"/>
</dbReference>
<keyword evidence="5" id="KW-0325">Glycoprotein</keyword>
<dbReference type="InterPro" id="IPR036179">
    <property type="entry name" value="Ig-like_dom_sf"/>
</dbReference>
<evidence type="ECO:0000259" key="8">
    <source>
        <dbReference type="PROSITE" id="PS50835"/>
    </source>
</evidence>
<dbReference type="PANTHER" id="PTHR11640">
    <property type="entry name" value="NEPHRIN"/>
    <property type="match status" value="1"/>
</dbReference>
<keyword evidence="2" id="KW-0677">Repeat</keyword>
<dbReference type="SUPFAM" id="SSF49265">
    <property type="entry name" value="Fibronectin type III"/>
    <property type="match status" value="1"/>
</dbReference>
<evidence type="ECO:0000256" key="5">
    <source>
        <dbReference type="ARBA" id="ARBA00023180"/>
    </source>
</evidence>
<keyword evidence="4" id="KW-1015">Disulfide bond</keyword>
<dbReference type="PROSITE" id="PS50853">
    <property type="entry name" value="FN3"/>
    <property type="match status" value="1"/>
</dbReference>
<evidence type="ECO:0000313" key="10">
    <source>
        <dbReference type="EMBL" id="CAG2238576.1"/>
    </source>
</evidence>
<dbReference type="Gene3D" id="2.60.40.10">
    <property type="entry name" value="Immunoglobulins"/>
    <property type="match status" value="3"/>
</dbReference>
<proteinExistence type="predicted"/>
<evidence type="ECO:0000313" key="11">
    <source>
        <dbReference type="Proteomes" id="UP000683360"/>
    </source>
</evidence>
<dbReference type="GO" id="GO:0005911">
    <property type="term" value="C:cell-cell junction"/>
    <property type="evidence" value="ECO:0007669"/>
    <property type="project" value="TreeGrafter"/>
</dbReference>
<comment type="caution">
    <text evidence="10">The sequence shown here is derived from an EMBL/GenBank/DDBJ whole genome shotgun (WGS) entry which is preliminary data.</text>
</comment>
<dbReference type="SMART" id="SM00409">
    <property type="entry name" value="IG"/>
    <property type="match status" value="2"/>
</dbReference>
<dbReference type="Pfam" id="PF13927">
    <property type="entry name" value="Ig_3"/>
    <property type="match status" value="1"/>
</dbReference>